<dbReference type="RefSeq" id="WP_117543666.1">
    <property type="nucleotide sequence ID" value="NZ_QVLV01000002.1"/>
</dbReference>
<dbReference type="Pfam" id="PF02518">
    <property type="entry name" value="HATPase_c"/>
    <property type="match status" value="1"/>
</dbReference>
<dbReference type="Pfam" id="PF06580">
    <property type="entry name" value="His_kinase"/>
    <property type="match status" value="1"/>
</dbReference>
<dbReference type="GO" id="GO:0000155">
    <property type="term" value="F:phosphorelay sensor kinase activity"/>
    <property type="evidence" value="ECO:0007669"/>
    <property type="project" value="InterPro"/>
</dbReference>
<feature type="domain" description="HAMP" evidence="6">
    <location>
        <begin position="320"/>
        <end position="371"/>
    </location>
</feature>
<dbReference type="InterPro" id="IPR003594">
    <property type="entry name" value="HATPase_dom"/>
</dbReference>
<evidence type="ECO:0000256" key="1">
    <source>
        <dbReference type="ARBA" id="ARBA00004370"/>
    </source>
</evidence>
<comment type="caution">
    <text evidence="7">The sequence shown here is derived from an EMBL/GenBank/DDBJ whole genome shotgun (WGS) entry which is preliminary data.</text>
</comment>
<evidence type="ECO:0000256" key="2">
    <source>
        <dbReference type="ARBA" id="ARBA00022553"/>
    </source>
</evidence>
<dbReference type="InterPro" id="IPR003660">
    <property type="entry name" value="HAMP_dom"/>
</dbReference>
<gene>
    <name evidence="7" type="ORF">DXC51_02970</name>
</gene>
<evidence type="ECO:0000313" key="8">
    <source>
        <dbReference type="Proteomes" id="UP000260812"/>
    </source>
</evidence>
<comment type="subcellular location">
    <subcellularLocation>
        <location evidence="1">Membrane</location>
    </subcellularLocation>
</comment>
<keyword evidence="8" id="KW-1185">Reference proteome</keyword>
<dbReference type="InterPro" id="IPR036890">
    <property type="entry name" value="HATPase_C_sf"/>
</dbReference>
<evidence type="ECO:0000256" key="3">
    <source>
        <dbReference type="ARBA" id="ARBA00022679"/>
    </source>
</evidence>
<keyword evidence="2" id="KW-0597">Phosphoprotein</keyword>
<reference evidence="7" key="1">
    <citation type="submission" date="2018-08" db="EMBL/GenBank/DDBJ databases">
        <title>A genome reference for cultivated species of the human gut microbiota.</title>
        <authorList>
            <person name="Zou Y."/>
            <person name="Xue W."/>
            <person name="Luo G."/>
        </authorList>
    </citation>
    <scope>NUCLEOTIDE SEQUENCE [LARGE SCALE GENOMIC DNA]</scope>
    <source>
        <strain evidence="7">TF05-5AC</strain>
    </source>
</reference>
<keyword evidence="5" id="KW-0472">Membrane</keyword>
<evidence type="ECO:0000256" key="5">
    <source>
        <dbReference type="SAM" id="Phobius"/>
    </source>
</evidence>
<sequence length="592" mass="68525">MKNASVLQDGRADWGRQMYHSRTFHKMLISITLVCLCFYGIGLFSNQYNRNVLSHQIQDTLDSKVHFWEEQLQQETDSLLLTQSSLTNDASLLKLHVAWDSLSNYQRYEAVKQFSYRLLNVKVLHSIAASIKTYFPDRKIVISADSPILDSYEEDDYGDFRQACLNEDGSICLTIFFPYNMNPSNRKIPHFYIRTTITPKTLQGKLEEMLGEDEGNVFLLNQDGTVLAGSGKKLEEDIASVPVLALVQEKIRTAGEEESIHASRDGFASGRLLFRLGIWLVYCYPNQVVEKPLRFFRIFNAALTILVVALLGAYAFYAGKSFARPLGRILQAMEDKQDKNSFLIQEKGKDELAIIYDKYNRMVLRTESLIRENLDSKYRVHIARLRALQYQIQPHFLYNSIFLIYRMAQMDENEPIADYAEHLGKYYQYITRVSDRKVKISQEIEHIRNYLAIQETRFGGRIRAFLGEVPPELADAKLMPLTLQPLVENAYEHGMKNRVRDGEVHIKMHFEDSIFYFTVEDNGPGMTAEELARVKKRMEEGRIEEEEIHALSNTNIRLKLHYGVNSGLYFENRQEGGFRVTARIQLTEEKYV</sequence>
<accession>A0A3E3IAF9</accession>
<keyword evidence="3" id="KW-0808">Transferase</keyword>
<evidence type="ECO:0000259" key="6">
    <source>
        <dbReference type="PROSITE" id="PS50885"/>
    </source>
</evidence>
<keyword evidence="5" id="KW-0812">Transmembrane</keyword>
<dbReference type="GO" id="GO:0016020">
    <property type="term" value="C:membrane"/>
    <property type="evidence" value="ECO:0007669"/>
    <property type="project" value="UniProtKB-SubCell"/>
</dbReference>
<dbReference type="EMBL" id="QVLV01000002">
    <property type="protein sequence ID" value="RGE64054.1"/>
    <property type="molecule type" value="Genomic_DNA"/>
</dbReference>
<dbReference type="Proteomes" id="UP000260812">
    <property type="component" value="Unassembled WGS sequence"/>
</dbReference>
<dbReference type="SUPFAM" id="SSF55874">
    <property type="entry name" value="ATPase domain of HSP90 chaperone/DNA topoisomerase II/histidine kinase"/>
    <property type="match status" value="1"/>
</dbReference>
<dbReference type="GeneID" id="97985873"/>
<proteinExistence type="predicted"/>
<protein>
    <recommendedName>
        <fullName evidence="6">HAMP domain-containing protein</fullName>
    </recommendedName>
</protein>
<dbReference type="Gene3D" id="3.30.565.10">
    <property type="entry name" value="Histidine kinase-like ATPase, C-terminal domain"/>
    <property type="match status" value="1"/>
</dbReference>
<evidence type="ECO:0000256" key="4">
    <source>
        <dbReference type="ARBA" id="ARBA00022777"/>
    </source>
</evidence>
<dbReference type="PANTHER" id="PTHR34220:SF7">
    <property type="entry name" value="SENSOR HISTIDINE KINASE YPDA"/>
    <property type="match status" value="1"/>
</dbReference>
<feature type="transmembrane region" description="Helical" evidence="5">
    <location>
        <begin position="295"/>
        <end position="318"/>
    </location>
</feature>
<keyword evidence="4" id="KW-0418">Kinase</keyword>
<evidence type="ECO:0000313" key="7">
    <source>
        <dbReference type="EMBL" id="RGE64054.1"/>
    </source>
</evidence>
<dbReference type="PROSITE" id="PS50885">
    <property type="entry name" value="HAMP"/>
    <property type="match status" value="1"/>
</dbReference>
<dbReference type="AlphaFoldDB" id="A0A3E3IAF9"/>
<feature type="transmembrane region" description="Helical" evidence="5">
    <location>
        <begin position="24"/>
        <end position="44"/>
    </location>
</feature>
<name>A0A3E3IAF9_9FIRM</name>
<organism evidence="7 8">
    <name type="scientific">Eisenbergiella massiliensis</name>
    <dbReference type="NCBI Taxonomy" id="1720294"/>
    <lineage>
        <taxon>Bacteria</taxon>
        <taxon>Bacillati</taxon>
        <taxon>Bacillota</taxon>
        <taxon>Clostridia</taxon>
        <taxon>Lachnospirales</taxon>
        <taxon>Lachnospiraceae</taxon>
        <taxon>Eisenbergiella</taxon>
    </lineage>
</organism>
<dbReference type="PANTHER" id="PTHR34220">
    <property type="entry name" value="SENSOR HISTIDINE KINASE YPDA"/>
    <property type="match status" value="1"/>
</dbReference>
<dbReference type="InterPro" id="IPR050640">
    <property type="entry name" value="Bact_2-comp_sensor_kinase"/>
</dbReference>
<dbReference type="InterPro" id="IPR010559">
    <property type="entry name" value="Sig_transdc_His_kin_internal"/>
</dbReference>
<keyword evidence="5" id="KW-1133">Transmembrane helix</keyword>